<reference evidence="14" key="1">
    <citation type="submission" date="2021-06" db="EMBL/GenBank/DDBJ databases">
        <authorList>
            <consortium name="Wellcome Sanger Institute Data Sharing"/>
        </authorList>
    </citation>
    <scope>NUCLEOTIDE SEQUENCE [LARGE SCALE GENOMIC DNA]</scope>
</reference>
<dbReference type="PANTHER" id="PTHR22984:SF11">
    <property type="entry name" value="AURORA KINASE-RELATED"/>
    <property type="match status" value="1"/>
</dbReference>
<dbReference type="PROSITE" id="PS50011">
    <property type="entry name" value="PROTEIN_KINASE_DOM"/>
    <property type="match status" value="1"/>
</dbReference>
<dbReference type="InterPro" id="IPR008271">
    <property type="entry name" value="Ser/Thr_kinase_AS"/>
</dbReference>
<evidence type="ECO:0000256" key="4">
    <source>
        <dbReference type="ARBA" id="ARBA00022553"/>
    </source>
</evidence>
<evidence type="ECO:0000256" key="7">
    <source>
        <dbReference type="ARBA" id="ARBA00022777"/>
    </source>
</evidence>
<dbReference type="Gene3D" id="1.10.510.10">
    <property type="entry name" value="Transferase(Phosphotransferase) domain 1"/>
    <property type="match status" value="1"/>
</dbReference>
<evidence type="ECO:0000256" key="8">
    <source>
        <dbReference type="ARBA" id="ARBA00022840"/>
    </source>
</evidence>
<name>A0A8C4SX02_ERPCA</name>
<dbReference type="InterPro" id="IPR051138">
    <property type="entry name" value="PIM_Ser/Thr_kinase"/>
</dbReference>
<keyword evidence="6" id="KW-0547">Nucleotide-binding</keyword>
<keyword evidence="5" id="KW-0808">Transferase</keyword>
<sequence>RDITATCFSPHMGDALPSQLNTIKYSGNVWLWSVPTFHLCLPQEIPEEVSLMQLVCAEPTNPGIIQLLDWYRGPREIVIVMELMESSVDLSQFVKMQRSPLSETQVRNIFRQIVKAVQHCHSRGVFHRDIKPKNILIQIPTEQIKLIDFGSGTWLYAPPECVARKSYAAVPTTVWSLGVTLYMILCGHLPFKTSDEIIKYRFNITRDLSEECEDLIRQCLSFSPKWRPTLEDILVHQWLC</sequence>
<dbReference type="SMART" id="SM00220">
    <property type="entry name" value="S_TKc"/>
    <property type="match status" value="1"/>
</dbReference>
<evidence type="ECO:0000313" key="15">
    <source>
        <dbReference type="Proteomes" id="UP000694620"/>
    </source>
</evidence>
<evidence type="ECO:0000259" key="13">
    <source>
        <dbReference type="PROSITE" id="PS50011"/>
    </source>
</evidence>
<dbReference type="PIRSF" id="PIRSF037993">
    <property type="entry name" value="STPK_Pim-1"/>
    <property type="match status" value="1"/>
</dbReference>
<dbReference type="GO" id="GO:0004674">
    <property type="term" value="F:protein serine/threonine kinase activity"/>
    <property type="evidence" value="ECO:0007669"/>
    <property type="project" value="UniProtKB-KW"/>
</dbReference>
<keyword evidence="4" id="KW-0597">Phosphoprotein</keyword>
<proteinExistence type="inferred from homology"/>
<evidence type="ECO:0000256" key="6">
    <source>
        <dbReference type="ARBA" id="ARBA00022741"/>
    </source>
</evidence>
<reference evidence="14" key="3">
    <citation type="submission" date="2025-09" db="UniProtKB">
        <authorList>
            <consortium name="Ensembl"/>
        </authorList>
    </citation>
    <scope>IDENTIFICATION</scope>
</reference>
<comment type="catalytic activity">
    <reaction evidence="9">
        <text>L-threonyl-[protein] + ATP = O-phospho-L-threonyl-[protein] + ADP + H(+)</text>
        <dbReference type="Rhea" id="RHEA:46608"/>
        <dbReference type="Rhea" id="RHEA-COMP:11060"/>
        <dbReference type="Rhea" id="RHEA-COMP:11605"/>
        <dbReference type="ChEBI" id="CHEBI:15378"/>
        <dbReference type="ChEBI" id="CHEBI:30013"/>
        <dbReference type="ChEBI" id="CHEBI:30616"/>
        <dbReference type="ChEBI" id="CHEBI:61977"/>
        <dbReference type="ChEBI" id="CHEBI:456216"/>
        <dbReference type="EC" id="2.7.11.1"/>
    </reaction>
</comment>
<dbReference type="Pfam" id="PF00069">
    <property type="entry name" value="Pkinase"/>
    <property type="match status" value="1"/>
</dbReference>
<dbReference type="InterPro" id="IPR011009">
    <property type="entry name" value="Kinase-like_dom_sf"/>
</dbReference>
<dbReference type="Proteomes" id="UP000694620">
    <property type="component" value="Chromosome 16"/>
</dbReference>
<reference evidence="14" key="2">
    <citation type="submission" date="2025-08" db="UniProtKB">
        <authorList>
            <consortium name="Ensembl"/>
        </authorList>
    </citation>
    <scope>IDENTIFICATION</scope>
</reference>
<comment type="similarity">
    <text evidence="1">Belongs to the protein kinase superfamily. CAMK Ser/Thr protein kinase family. PIM subfamily.</text>
</comment>
<feature type="binding site" evidence="12">
    <location>
        <position position="89"/>
    </location>
    <ligand>
        <name>ATP</name>
        <dbReference type="ChEBI" id="CHEBI:30616"/>
    </ligand>
</feature>
<evidence type="ECO:0000256" key="5">
    <source>
        <dbReference type="ARBA" id="ARBA00022679"/>
    </source>
</evidence>
<dbReference type="EC" id="2.7.11.1" evidence="2"/>
<dbReference type="PANTHER" id="PTHR22984">
    <property type="entry name" value="SERINE/THREONINE-PROTEIN KINASE PIM"/>
    <property type="match status" value="1"/>
</dbReference>
<dbReference type="Ensembl" id="ENSECRT00000023613.1">
    <property type="protein sequence ID" value="ENSECRP00000023112.1"/>
    <property type="gene ID" value="ENSECRG00000015637.1"/>
</dbReference>
<evidence type="ECO:0000313" key="14">
    <source>
        <dbReference type="Ensembl" id="ENSECRP00000023112.1"/>
    </source>
</evidence>
<dbReference type="PROSITE" id="PS00108">
    <property type="entry name" value="PROTEIN_KINASE_ST"/>
    <property type="match status" value="1"/>
</dbReference>
<dbReference type="InterPro" id="IPR000719">
    <property type="entry name" value="Prot_kinase_dom"/>
</dbReference>
<evidence type="ECO:0000256" key="9">
    <source>
        <dbReference type="ARBA" id="ARBA00047899"/>
    </source>
</evidence>
<dbReference type="GeneTree" id="ENSGT00950000182996"/>
<dbReference type="Gene3D" id="3.30.200.20">
    <property type="entry name" value="Phosphorylase Kinase, domain 1"/>
    <property type="match status" value="1"/>
</dbReference>
<evidence type="ECO:0000256" key="2">
    <source>
        <dbReference type="ARBA" id="ARBA00012513"/>
    </source>
</evidence>
<keyword evidence="15" id="KW-1185">Reference proteome</keyword>
<dbReference type="SUPFAM" id="SSF56112">
    <property type="entry name" value="Protein kinase-like (PK-like)"/>
    <property type="match status" value="1"/>
</dbReference>
<keyword evidence="7" id="KW-0418">Kinase</keyword>
<evidence type="ECO:0000256" key="10">
    <source>
        <dbReference type="ARBA" id="ARBA00048679"/>
    </source>
</evidence>
<keyword evidence="3" id="KW-0723">Serine/threonine-protein kinase</keyword>
<evidence type="ECO:0000256" key="11">
    <source>
        <dbReference type="PIRSR" id="PIRSR037993-1"/>
    </source>
</evidence>
<evidence type="ECO:0000256" key="12">
    <source>
        <dbReference type="PIRSR" id="PIRSR037993-2"/>
    </source>
</evidence>
<keyword evidence="8 12" id="KW-0067">ATP-binding</keyword>
<dbReference type="AlphaFoldDB" id="A0A8C4SX02"/>
<protein>
    <recommendedName>
        <fullName evidence="2">non-specific serine/threonine protein kinase</fullName>
        <ecNumber evidence="2">2.7.11.1</ecNumber>
    </recommendedName>
</protein>
<accession>A0A8C4SX02</accession>
<dbReference type="GO" id="GO:0007346">
    <property type="term" value="P:regulation of mitotic cell cycle"/>
    <property type="evidence" value="ECO:0007669"/>
    <property type="project" value="TreeGrafter"/>
</dbReference>
<evidence type="ECO:0000256" key="1">
    <source>
        <dbReference type="ARBA" id="ARBA00005505"/>
    </source>
</evidence>
<organism evidence="14 15">
    <name type="scientific">Erpetoichthys calabaricus</name>
    <name type="common">Rope fish</name>
    <name type="synonym">Calamoichthys calabaricus</name>
    <dbReference type="NCBI Taxonomy" id="27687"/>
    <lineage>
        <taxon>Eukaryota</taxon>
        <taxon>Metazoa</taxon>
        <taxon>Chordata</taxon>
        <taxon>Craniata</taxon>
        <taxon>Vertebrata</taxon>
        <taxon>Euteleostomi</taxon>
        <taxon>Actinopterygii</taxon>
        <taxon>Polypteriformes</taxon>
        <taxon>Polypteridae</taxon>
        <taxon>Erpetoichthys</taxon>
    </lineage>
</organism>
<feature type="active site" description="Proton acceptor" evidence="11">
    <location>
        <position position="129"/>
    </location>
</feature>
<evidence type="ECO:0000256" key="3">
    <source>
        <dbReference type="ARBA" id="ARBA00022527"/>
    </source>
</evidence>
<dbReference type="GO" id="GO:0005524">
    <property type="term" value="F:ATP binding"/>
    <property type="evidence" value="ECO:0007669"/>
    <property type="project" value="UniProtKB-KW"/>
</dbReference>
<feature type="binding site" evidence="12">
    <location>
        <position position="82"/>
    </location>
    <ligand>
        <name>ATP</name>
        <dbReference type="ChEBI" id="CHEBI:30616"/>
    </ligand>
</feature>
<comment type="catalytic activity">
    <reaction evidence="10">
        <text>L-seryl-[protein] + ATP = O-phospho-L-seryl-[protein] + ADP + H(+)</text>
        <dbReference type="Rhea" id="RHEA:17989"/>
        <dbReference type="Rhea" id="RHEA-COMP:9863"/>
        <dbReference type="Rhea" id="RHEA-COMP:11604"/>
        <dbReference type="ChEBI" id="CHEBI:15378"/>
        <dbReference type="ChEBI" id="CHEBI:29999"/>
        <dbReference type="ChEBI" id="CHEBI:30616"/>
        <dbReference type="ChEBI" id="CHEBI:83421"/>
        <dbReference type="ChEBI" id="CHEBI:456216"/>
        <dbReference type="EC" id="2.7.11.1"/>
    </reaction>
</comment>
<dbReference type="GO" id="GO:0005737">
    <property type="term" value="C:cytoplasm"/>
    <property type="evidence" value="ECO:0007669"/>
    <property type="project" value="TreeGrafter"/>
</dbReference>
<dbReference type="GO" id="GO:0043066">
    <property type="term" value="P:negative regulation of apoptotic process"/>
    <property type="evidence" value="ECO:0007669"/>
    <property type="project" value="InterPro"/>
</dbReference>
<dbReference type="InterPro" id="IPR017348">
    <property type="entry name" value="PIM1/2/3"/>
</dbReference>
<feature type="domain" description="Protein kinase" evidence="13">
    <location>
        <begin position="1"/>
        <end position="239"/>
    </location>
</feature>